<evidence type="ECO:0000256" key="2">
    <source>
        <dbReference type="ARBA" id="ARBA00022670"/>
    </source>
</evidence>
<dbReference type="GO" id="GO:0160237">
    <property type="term" value="F:D-Ala-D-Ala dipeptidase activity"/>
    <property type="evidence" value="ECO:0007669"/>
    <property type="project" value="UniProtKB-EC"/>
</dbReference>
<dbReference type="PANTHER" id="PTHR43126">
    <property type="entry name" value="D-ALANYL-D-ALANINE DIPEPTIDASE"/>
    <property type="match status" value="1"/>
</dbReference>
<feature type="active site" description="Proton donor/acceptor" evidence="9">
    <location>
        <position position="216"/>
    </location>
</feature>
<dbReference type="GO" id="GO:0008270">
    <property type="term" value="F:zinc ion binding"/>
    <property type="evidence" value="ECO:0007669"/>
    <property type="project" value="UniProtKB-UniRule"/>
</dbReference>
<evidence type="ECO:0000256" key="8">
    <source>
        <dbReference type="ARBA" id="ARBA00023316"/>
    </source>
</evidence>
<comment type="catalytic activity">
    <reaction evidence="1 9">
        <text>D-alanyl-D-alanine + H2O = 2 D-alanine</text>
        <dbReference type="Rhea" id="RHEA:20661"/>
        <dbReference type="ChEBI" id="CHEBI:15377"/>
        <dbReference type="ChEBI" id="CHEBI:57416"/>
        <dbReference type="ChEBI" id="CHEBI:57822"/>
        <dbReference type="EC" id="3.4.13.22"/>
    </reaction>
</comment>
<evidence type="ECO:0000256" key="6">
    <source>
        <dbReference type="ARBA" id="ARBA00022997"/>
    </source>
</evidence>
<keyword evidence="3 9" id="KW-0479">Metal-binding</keyword>
<dbReference type="InterPro" id="IPR009045">
    <property type="entry name" value="Zn_M74/Hedgehog-like"/>
</dbReference>
<dbReference type="AlphaFoldDB" id="A0A5B2VSZ7"/>
<dbReference type="InterPro" id="IPR000755">
    <property type="entry name" value="A_A_dipeptidase"/>
</dbReference>
<keyword evidence="10" id="KW-0732">Signal</keyword>
<dbReference type="Pfam" id="PF01427">
    <property type="entry name" value="Peptidase_M15"/>
    <property type="match status" value="1"/>
</dbReference>
<organism evidence="11 12">
    <name type="scientific">Chitinophaga agrisoli</name>
    <dbReference type="NCBI Taxonomy" id="2607653"/>
    <lineage>
        <taxon>Bacteria</taxon>
        <taxon>Pseudomonadati</taxon>
        <taxon>Bacteroidota</taxon>
        <taxon>Chitinophagia</taxon>
        <taxon>Chitinophagales</taxon>
        <taxon>Chitinophagaceae</taxon>
        <taxon>Chitinophaga</taxon>
    </lineage>
</organism>
<dbReference type="SUPFAM" id="SSF55166">
    <property type="entry name" value="Hedgehog/DD-peptidase"/>
    <property type="match status" value="1"/>
</dbReference>
<comment type="similarity">
    <text evidence="9">Belongs to the peptidase M15D family.</text>
</comment>
<evidence type="ECO:0000256" key="4">
    <source>
        <dbReference type="ARBA" id="ARBA00022801"/>
    </source>
</evidence>
<evidence type="ECO:0000256" key="5">
    <source>
        <dbReference type="ARBA" id="ARBA00022833"/>
    </source>
</evidence>
<evidence type="ECO:0000256" key="3">
    <source>
        <dbReference type="ARBA" id="ARBA00022723"/>
    </source>
</evidence>
<feature type="binding site" evidence="9">
    <location>
        <position position="219"/>
    </location>
    <ligand>
        <name>Zn(2+)</name>
        <dbReference type="ChEBI" id="CHEBI:29105"/>
        <note>catalytic</note>
    </ligand>
</feature>
<dbReference type="GO" id="GO:0008237">
    <property type="term" value="F:metallopeptidase activity"/>
    <property type="evidence" value="ECO:0007669"/>
    <property type="project" value="UniProtKB-KW"/>
</dbReference>
<evidence type="ECO:0000256" key="1">
    <source>
        <dbReference type="ARBA" id="ARBA00001362"/>
    </source>
</evidence>
<dbReference type="Gene3D" id="3.30.1380.10">
    <property type="match status" value="1"/>
</dbReference>
<gene>
    <name evidence="11" type="ORF">F0L74_18925</name>
</gene>
<evidence type="ECO:0000313" key="11">
    <source>
        <dbReference type="EMBL" id="KAA2241934.1"/>
    </source>
</evidence>
<keyword evidence="7 9" id="KW-0482">Metalloprotease</keyword>
<keyword evidence="6 9" id="KW-0224">Dipeptidase</keyword>
<sequence length="245" mass="28336">MRNTPYLRHHLKAWQMVCCLLLLHARAFAQTIPLNKYGLPVVDNMTLYRQLVAADSNQRLVDLRQYIPGIRTDVRYGTTDNFTHQVLYPHPRVFLRLPAAKALKAIQAELQAHGLGLLIFDGYRPYRITEKMWEIVPDDRYAADPRRGSGHNRGIAVDLTVIQLSSGQPLPMPTGYDDFTEKAHYSYQPPDSAVRANRAFLRRTMEKYGFSALETEWWHFYLTDLQQYPLLDLEFEALTREAGGR</sequence>
<keyword evidence="2 9" id="KW-0645">Protease</keyword>
<evidence type="ECO:0000313" key="12">
    <source>
        <dbReference type="Proteomes" id="UP000324611"/>
    </source>
</evidence>
<keyword evidence="4 9" id="KW-0378">Hydrolase</keyword>
<feature type="signal peptide" evidence="10">
    <location>
        <begin position="1"/>
        <end position="29"/>
    </location>
</feature>
<dbReference type="EC" id="3.4.13.22" evidence="9"/>
<feature type="binding site" evidence="9">
    <location>
        <position position="158"/>
    </location>
    <ligand>
        <name>Zn(2+)</name>
        <dbReference type="ChEBI" id="CHEBI:29105"/>
        <note>catalytic</note>
    </ligand>
</feature>
<comment type="caution">
    <text evidence="11">The sequence shown here is derived from an EMBL/GenBank/DDBJ whole genome shotgun (WGS) entry which is preliminary data.</text>
</comment>
<dbReference type="GO" id="GO:0071555">
    <property type="term" value="P:cell wall organization"/>
    <property type="evidence" value="ECO:0007669"/>
    <property type="project" value="UniProtKB-KW"/>
</dbReference>
<dbReference type="PANTHER" id="PTHR43126:SF1">
    <property type="entry name" value="D-ALANYL-D-ALANINE DIPEPTIDASE"/>
    <property type="match status" value="1"/>
</dbReference>
<dbReference type="EMBL" id="VUOC01000003">
    <property type="protein sequence ID" value="KAA2241934.1"/>
    <property type="molecule type" value="Genomic_DNA"/>
</dbReference>
<reference evidence="11 12" key="1">
    <citation type="submission" date="2019-09" db="EMBL/GenBank/DDBJ databases">
        <title>Chitinophaga ginsengihumi sp. nov., isolated from soil of ginseng rhizosphere.</title>
        <authorList>
            <person name="Lee J."/>
        </authorList>
    </citation>
    <scope>NUCLEOTIDE SEQUENCE [LARGE SCALE GENOMIC DNA]</scope>
    <source>
        <strain evidence="11 12">BN140078</strain>
    </source>
</reference>
<protein>
    <recommendedName>
        <fullName evidence="9">D-alanyl-D-alanine dipeptidase</fullName>
        <shortName evidence="9">D-Ala-D-Ala dipeptidase</shortName>
        <ecNumber evidence="9">3.4.13.22</ecNumber>
    </recommendedName>
</protein>
<evidence type="ECO:0000256" key="7">
    <source>
        <dbReference type="ARBA" id="ARBA00023049"/>
    </source>
</evidence>
<dbReference type="RefSeq" id="WP_149839440.1">
    <property type="nucleotide sequence ID" value="NZ_VUOC01000003.1"/>
</dbReference>
<comment type="cofactor">
    <cofactor evidence="9">
        <name>Zn(2+)</name>
        <dbReference type="ChEBI" id="CHEBI:29105"/>
    </cofactor>
    <text evidence="9">Binds 1 zinc ion per subunit.</text>
</comment>
<accession>A0A5B2VSZ7</accession>
<dbReference type="Proteomes" id="UP000324611">
    <property type="component" value="Unassembled WGS sequence"/>
</dbReference>
<feature type="chain" id="PRO_5022925229" description="D-alanyl-D-alanine dipeptidase" evidence="10">
    <location>
        <begin position="30"/>
        <end position="245"/>
    </location>
</feature>
<name>A0A5B2VSZ7_9BACT</name>
<feature type="binding site" evidence="9">
    <location>
        <position position="151"/>
    </location>
    <ligand>
        <name>Zn(2+)</name>
        <dbReference type="ChEBI" id="CHEBI:29105"/>
        <note>catalytic</note>
    </ligand>
</feature>
<evidence type="ECO:0000256" key="9">
    <source>
        <dbReference type="HAMAP-Rule" id="MF_01924"/>
    </source>
</evidence>
<reference evidence="11 12" key="2">
    <citation type="submission" date="2019-09" db="EMBL/GenBank/DDBJ databases">
        <authorList>
            <person name="Jin C."/>
        </authorList>
    </citation>
    <scope>NUCLEOTIDE SEQUENCE [LARGE SCALE GENOMIC DNA]</scope>
    <source>
        <strain evidence="11 12">BN140078</strain>
    </source>
</reference>
<evidence type="ECO:0000256" key="10">
    <source>
        <dbReference type="SAM" id="SignalP"/>
    </source>
</evidence>
<dbReference type="GO" id="GO:0006508">
    <property type="term" value="P:proteolysis"/>
    <property type="evidence" value="ECO:0007669"/>
    <property type="project" value="UniProtKB-KW"/>
</dbReference>
<feature type="site" description="Transition state stabilizer" evidence="9">
    <location>
        <position position="124"/>
    </location>
</feature>
<dbReference type="HAMAP" id="MF_01924">
    <property type="entry name" value="A_A_dipeptidase"/>
    <property type="match status" value="1"/>
</dbReference>
<keyword evidence="8" id="KW-0961">Cell wall biogenesis/degradation</keyword>
<keyword evidence="12" id="KW-1185">Reference proteome</keyword>
<keyword evidence="5 9" id="KW-0862">Zinc</keyword>
<comment type="function">
    <text evidence="9">Catalyzes hydrolysis of the D-alanyl-D-alanine dipeptide.</text>
</comment>
<proteinExistence type="inferred from homology"/>
<dbReference type="CDD" id="cd14840">
    <property type="entry name" value="D-Ala-D-Ala_dipeptidase_Aad"/>
    <property type="match status" value="1"/>
</dbReference>